<keyword evidence="3" id="KW-1185">Reference proteome</keyword>
<organism evidence="2 3">
    <name type="scientific">Sedimentitalea xiamensis</name>
    <dbReference type="NCBI Taxonomy" id="3050037"/>
    <lineage>
        <taxon>Bacteria</taxon>
        <taxon>Pseudomonadati</taxon>
        <taxon>Pseudomonadota</taxon>
        <taxon>Alphaproteobacteria</taxon>
        <taxon>Rhodobacterales</taxon>
        <taxon>Paracoccaceae</taxon>
        <taxon>Sedimentitalea</taxon>
    </lineage>
</organism>
<sequence length="191" mass="20911">MLSRRNEVWIALLCIVAALVTAMVWVPLDSETPPIYTFRRQINIGDAMLPLVSATGIAICAVIHLLLTLRREPATERSAPLDIHTGSFFLPFAAIMLVSCMLMYWAGPIALALFGPTGEEAVTYRQMRAAFPWKYIGYGLGGFTMVFGVTSLIEGRISASRALTSMLAVLALILVFDVPFDTILLPPNGDY</sequence>
<evidence type="ECO:0000256" key="1">
    <source>
        <dbReference type="SAM" id="Phobius"/>
    </source>
</evidence>
<feature type="transmembrane region" description="Helical" evidence="1">
    <location>
        <begin position="88"/>
        <end position="115"/>
    </location>
</feature>
<evidence type="ECO:0008006" key="4">
    <source>
        <dbReference type="Google" id="ProtNLM"/>
    </source>
</evidence>
<comment type="caution">
    <text evidence="2">The sequence shown here is derived from an EMBL/GenBank/DDBJ whole genome shotgun (WGS) entry which is preliminary data.</text>
</comment>
<keyword evidence="1" id="KW-1133">Transmembrane helix</keyword>
<name>A0ABT7FG26_9RHOB</name>
<evidence type="ECO:0000313" key="2">
    <source>
        <dbReference type="EMBL" id="MDK3073908.1"/>
    </source>
</evidence>
<protein>
    <recommendedName>
        <fullName evidence="4">Tripartite tricarboxylate transporter TctB family protein</fullName>
    </recommendedName>
</protein>
<dbReference type="Proteomes" id="UP001227126">
    <property type="component" value="Unassembled WGS sequence"/>
</dbReference>
<dbReference type="RefSeq" id="WP_284485845.1">
    <property type="nucleotide sequence ID" value="NZ_JASNJE010000014.1"/>
</dbReference>
<accession>A0ABT7FG26</accession>
<evidence type="ECO:0000313" key="3">
    <source>
        <dbReference type="Proteomes" id="UP001227126"/>
    </source>
</evidence>
<keyword evidence="1" id="KW-0812">Transmembrane</keyword>
<feature type="transmembrane region" description="Helical" evidence="1">
    <location>
        <begin position="7"/>
        <end position="28"/>
    </location>
</feature>
<keyword evidence="1" id="KW-0472">Membrane</keyword>
<gene>
    <name evidence="2" type="ORF">QO034_12370</name>
</gene>
<reference evidence="2 3" key="1">
    <citation type="submission" date="2023-05" db="EMBL/GenBank/DDBJ databases">
        <title>Sedimentitalea sp. nov. JM2-8.</title>
        <authorList>
            <person name="Huang J."/>
        </authorList>
    </citation>
    <scope>NUCLEOTIDE SEQUENCE [LARGE SCALE GENOMIC DNA]</scope>
    <source>
        <strain evidence="2 3">JM2-8</strain>
    </source>
</reference>
<feature type="transmembrane region" description="Helical" evidence="1">
    <location>
        <begin position="135"/>
        <end position="153"/>
    </location>
</feature>
<dbReference type="EMBL" id="JASNJE010000014">
    <property type="protein sequence ID" value="MDK3073908.1"/>
    <property type="molecule type" value="Genomic_DNA"/>
</dbReference>
<proteinExistence type="predicted"/>
<feature type="transmembrane region" description="Helical" evidence="1">
    <location>
        <begin position="48"/>
        <end position="67"/>
    </location>
</feature>
<feature type="transmembrane region" description="Helical" evidence="1">
    <location>
        <begin position="165"/>
        <end position="185"/>
    </location>
</feature>